<dbReference type="GO" id="GO:1990414">
    <property type="term" value="P:replication-born double-strand break repair via sister chromatid exchange"/>
    <property type="evidence" value="ECO:0007669"/>
    <property type="project" value="TreeGrafter"/>
</dbReference>
<dbReference type="GO" id="GO:0008278">
    <property type="term" value="C:cohesin complex"/>
    <property type="evidence" value="ECO:0007669"/>
    <property type="project" value="InterPro"/>
</dbReference>
<evidence type="ECO:0000256" key="4">
    <source>
        <dbReference type="ARBA" id="ARBA00022829"/>
    </source>
</evidence>
<dbReference type="InterPro" id="IPR036390">
    <property type="entry name" value="WH_DNA-bd_sf"/>
</dbReference>
<comment type="similarity">
    <text evidence="2">Belongs to the rad21 family.</text>
</comment>
<accession>A0AAW2Y6U8</accession>
<feature type="domain" description="Rad21/Rec8-like protein N-terminal" evidence="9">
    <location>
        <begin position="85"/>
        <end position="178"/>
    </location>
</feature>
<evidence type="ECO:0000256" key="6">
    <source>
        <dbReference type="ARBA" id="ARBA00064543"/>
    </source>
</evidence>
<evidence type="ECO:0000256" key="3">
    <source>
        <dbReference type="ARBA" id="ARBA00022776"/>
    </source>
</evidence>
<keyword evidence="4" id="KW-0159">Chromosome partition</keyword>
<reference evidence="10" key="2">
    <citation type="journal article" date="2024" name="Plant">
        <title>Genomic evolution and insights into agronomic trait innovations of Sesamum species.</title>
        <authorList>
            <person name="Miao H."/>
            <person name="Wang L."/>
            <person name="Qu L."/>
            <person name="Liu H."/>
            <person name="Sun Y."/>
            <person name="Le M."/>
            <person name="Wang Q."/>
            <person name="Wei S."/>
            <person name="Zheng Y."/>
            <person name="Lin W."/>
            <person name="Duan Y."/>
            <person name="Cao H."/>
            <person name="Xiong S."/>
            <person name="Wang X."/>
            <person name="Wei L."/>
            <person name="Li C."/>
            <person name="Ma Q."/>
            <person name="Ju M."/>
            <person name="Zhao R."/>
            <person name="Li G."/>
            <person name="Mu C."/>
            <person name="Tian Q."/>
            <person name="Mei H."/>
            <person name="Zhang T."/>
            <person name="Gao T."/>
            <person name="Zhang H."/>
        </authorList>
    </citation>
    <scope>NUCLEOTIDE SEQUENCE</scope>
    <source>
        <strain evidence="10">KEN1</strain>
    </source>
</reference>
<evidence type="ECO:0000256" key="5">
    <source>
        <dbReference type="ARBA" id="ARBA00023242"/>
    </source>
</evidence>
<comment type="caution">
    <text evidence="10">The sequence shown here is derived from an EMBL/GenBank/DDBJ whole genome shotgun (WGS) entry which is preliminary data.</text>
</comment>
<feature type="region of interest" description="Disordered" evidence="7">
    <location>
        <begin position="482"/>
        <end position="501"/>
    </location>
</feature>
<dbReference type="FunFam" id="1.10.10.580:FF:000002">
    <property type="entry name" value="Sister chromatid cohesion 1 protein 4"/>
    <property type="match status" value="1"/>
</dbReference>
<feature type="region of interest" description="Disordered" evidence="7">
    <location>
        <begin position="16"/>
        <end position="42"/>
    </location>
</feature>
<proteinExistence type="inferred from homology"/>
<comment type="subunit">
    <text evidence="6">Component of the cohesin complex.</text>
</comment>
<dbReference type="InterPro" id="IPR039781">
    <property type="entry name" value="Rad21/Rec8-like"/>
</dbReference>
<protein>
    <submittedName>
        <fullName evidence="10">Sister chromatid cohesion 1 protein 3</fullName>
    </submittedName>
</protein>
<dbReference type="CDD" id="cd21793">
    <property type="entry name" value="Rad21_Rec8_M_AtSYN1-like"/>
    <property type="match status" value="1"/>
</dbReference>
<dbReference type="GO" id="GO:0007059">
    <property type="term" value="P:chromosome segregation"/>
    <property type="evidence" value="ECO:0007669"/>
    <property type="project" value="UniProtKB-KW"/>
</dbReference>
<keyword evidence="3" id="KW-0132">Cell division</keyword>
<gene>
    <name evidence="10" type="ORF">Slati_0028400</name>
</gene>
<comment type="subcellular location">
    <subcellularLocation>
        <location evidence="1">Nucleus</location>
    </subcellularLocation>
</comment>
<evidence type="ECO:0000256" key="2">
    <source>
        <dbReference type="ARBA" id="ARBA00009870"/>
    </source>
</evidence>
<keyword evidence="3" id="KW-0131">Cell cycle</keyword>
<evidence type="ECO:0000313" key="10">
    <source>
        <dbReference type="EMBL" id="KAL0461408.1"/>
    </source>
</evidence>
<dbReference type="EMBL" id="JACGWN010000001">
    <property type="protein sequence ID" value="KAL0461408.1"/>
    <property type="molecule type" value="Genomic_DNA"/>
</dbReference>
<dbReference type="AlphaFoldDB" id="A0AAW2Y6U8"/>
<evidence type="ECO:0000259" key="9">
    <source>
        <dbReference type="Pfam" id="PF04825"/>
    </source>
</evidence>
<evidence type="ECO:0000256" key="7">
    <source>
        <dbReference type="SAM" id="MobiDB-lite"/>
    </source>
</evidence>
<feature type="compositionally biased region" description="Low complexity" evidence="7">
    <location>
        <begin position="55"/>
        <end position="76"/>
    </location>
</feature>
<feature type="compositionally biased region" description="Polar residues" evidence="7">
    <location>
        <begin position="482"/>
        <end position="492"/>
    </location>
</feature>
<dbReference type="InterPro" id="IPR006909">
    <property type="entry name" value="Rad21/Rec8_C_eu"/>
</dbReference>
<feature type="domain" description="Rad21/Rec8-like protein C-terminal eukaryotic" evidence="8">
    <location>
        <begin position="666"/>
        <end position="717"/>
    </location>
</feature>
<keyword evidence="3" id="KW-0498">Mitosis</keyword>
<dbReference type="InterPro" id="IPR023093">
    <property type="entry name" value="ScpA-like_C"/>
</dbReference>
<dbReference type="Pfam" id="PF04825">
    <property type="entry name" value="Rad21_Rec8_N"/>
    <property type="match status" value="1"/>
</dbReference>
<dbReference type="GO" id="GO:0003682">
    <property type="term" value="F:chromatin binding"/>
    <property type="evidence" value="ECO:0007669"/>
    <property type="project" value="TreeGrafter"/>
</dbReference>
<feature type="region of interest" description="Disordered" evidence="7">
    <location>
        <begin position="55"/>
        <end position="88"/>
    </location>
</feature>
<reference evidence="10" key="1">
    <citation type="submission" date="2020-06" db="EMBL/GenBank/DDBJ databases">
        <authorList>
            <person name="Li T."/>
            <person name="Hu X."/>
            <person name="Zhang T."/>
            <person name="Song X."/>
            <person name="Zhang H."/>
            <person name="Dai N."/>
            <person name="Sheng W."/>
            <person name="Hou X."/>
            <person name="Wei L."/>
        </authorList>
    </citation>
    <scope>NUCLEOTIDE SEQUENCE</scope>
    <source>
        <strain evidence="10">KEN1</strain>
        <tissue evidence="10">Leaf</tissue>
    </source>
</reference>
<feature type="region of interest" description="Disordered" evidence="7">
    <location>
        <begin position="553"/>
        <end position="573"/>
    </location>
</feature>
<dbReference type="SUPFAM" id="SSF46785">
    <property type="entry name" value="Winged helix' DNA-binding domain"/>
    <property type="match status" value="1"/>
</dbReference>
<keyword evidence="5" id="KW-0539">Nucleus</keyword>
<dbReference type="Pfam" id="PF04824">
    <property type="entry name" value="Rad21_Rec8"/>
    <property type="match status" value="1"/>
</dbReference>
<feature type="region of interest" description="Disordered" evidence="7">
    <location>
        <begin position="268"/>
        <end position="291"/>
    </location>
</feature>
<evidence type="ECO:0000259" key="8">
    <source>
        <dbReference type="Pfam" id="PF04824"/>
    </source>
</evidence>
<sequence>MLLKLPIENVHATQDREEFLFPHPSSSSSSQQHAGADSQPLAVVARPVARPAAAAVVARPAGRSSSPPSTRRSFTTSPPPTTAAARRKGPLGTVWCAAHLQHKLKKSHYVSTNVPFTVERIMYPEVPIALRMSGHLLLGVVRIYSKQVDYLYEDCNGVRNTINRVFTSVNVNLPDDATHAPFHAITLPEKFELDSLELDDYDKDLCEDSHLKSKDEITLSEQIPTGQDQYIVIRVDEYDFRASSFMEDNSRSGPVPMAEDIPHVEVDAAAGSDYPSPPNQLAADDGNIGNNSPQDLPSIEIMRDARHGFDFNNSPILPDRVDPDKFLEEQINKDKATCTPVTEGVLLPDDRFSSPQNHEEQHSLRHLDSPMLFVHQSPEMEIQPTPSAAQRIVRKRKRKQYFDKSPVLSNKHVKKALDDTSDTCRNRSNCPLSSLAIFKQNMRLQLKKNGLPHQPCVTGCCSALLSLYEEGDISVHHMVTTEKTPQKTSVDQAPSPRHDYDGDIEVLRNNEGASPDRFMPSFSTAVPSPHGRSYFTPENSSLGLQSERLETTEGDGVLPTDMGTSPWDLDSEMRTPDTFYGKGLPERTALSDIPEMVSSAEELGFLDHDDNSPAGSQGTPEVGIFSYNQGTPELQALSSRTRAVAQYLKKQSSITPTSGNSQELSEDLSLNKILEGKPRKICARMFYETLVLKNYELVDVHQENPYDDISLKVTPKLSKGQISG</sequence>
<dbReference type="GO" id="GO:0007062">
    <property type="term" value="P:sister chromatid cohesion"/>
    <property type="evidence" value="ECO:0007669"/>
    <property type="project" value="InterPro"/>
</dbReference>
<evidence type="ECO:0000256" key="1">
    <source>
        <dbReference type="ARBA" id="ARBA00004123"/>
    </source>
</evidence>
<name>A0AAW2Y6U8_9LAMI</name>
<dbReference type="PANTHER" id="PTHR12585:SF55">
    <property type="entry name" value="SISTER CHROMATID COHESION 1 PROTEIN 3"/>
    <property type="match status" value="1"/>
</dbReference>
<organism evidence="10">
    <name type="scientific">Sesamum latifolium</name>
    <dbReference type="NCBI Taxonomy" id="2727402"/>
    <lineage>
        <taxon>Eukaryota</taxon>
        <taxon>Viridiplantae</taxon>
        <taxon>Streptophyta</taxon>
        <taxon>Embryophyta</taxon>
        <taxon>Tracheophyta</taxon>
        <taxon>Spermatophyta</taxon>
        <taxon>Magnoliopsida</taxon>
        <taxon>eudicotyledons</taxon>
        <taxon>Gunneridae</taxon>
        <taxon>Pentapetalae</taxon>
        <taxon>asterids</taxon>
        <taxon>lamiids</taxon>
        <taxon>Lamiales</taxon>
        <taxon>Pedaliaceae</taxon>
        <taxon>Sesamum</taxon>
    </lineage>
</organism>
<dbReference type="GO" id="GO:0005634">
    <property type="term" value="C:nucleus"/>
    <property type="evidence" value="ECO:0007669"/>
    <property type="project" value="UniProtKB-SubCell"/>
</dbReference>
<dbReference type="PANTHER" id="PTHR12585">
    <property type="entry name" value="SCC1 / RAD21 FAMILY MEMBER"/>
    <property type="match status" value="1"/>
</dbReference>
<dbReference type="InterPro" id="IPR006910">
    <property type="entry name" value="Rad21_Rec8_N"/>
</dbReference>
<dbReference type="Gene3D" id="1.10.10.580">
    <property type="entry name" value="Structural maintenance of chromosome 1. Chain E"/>
    <property type="match status" value="1"/>
</dbReference>